<evidence type="ECO:0000256" key="1">
    <source>
        <dbReference type="ARBA" id="ARBA00010716"/>
    </source>
</evidence>
<feature type="active site" description="Proton donor/acceptor" evidence="5">
    <location>
        <position position="222"/>
    </location>
</feature>
<dbReference type="GO" id="GO:0006046">
    <property type="term" value="P:N-acetylglucosamine catabolic process"/>
    <property type="evidence" value="ECO:0007669"/>
    <property type="project" value="TreeGrafter"/>
</dbReference>
<dbReference type="EMBL" id="JAOX01000001">
    <property type="protein sequence ID" value="ETZ87479.1"/>
    <property type="molecule type" value="Genomic_DNA"/>
</dbReference>
<keyword evidence="4" id="KW-0119">Carbohydrate metabolism</keyword>
<dbReference type="GO" id="GO:0008448">
    <property type="term" value="F:N-acetylglucosamine-6-phosphate deacetylase activity"/>
    <property type="evidence" value="ECO:0007669"/>
    <property type="project" value="UniProtKB-EC"/>
</dbReference>
<dbReference type="SUPFAM" id="SSF51556">
    <property type="entry name" value="Metallo-dependent hydrolases"/>
    <property type="match status" value="1"/>
</dbReference>
<reference evidence="9 10" key="1">
    <citation type="submission" date="2014-01" db="EMBL/GenBank/DDBJ databases">
        <authorList>
            <person name="Zelazny A."/>
            <person name="Olivier K."/>
            <person name="Sampaio E.P."/>
            <person name="Holland S.M."/>
            <person name="Tallon L.J."/>
            <person name="Sadzewicz L.K."/>
            <person name="Sengamalay N."/>
            <person name="Fraser C.M."/>
            <person name="Hine E."/>
            <person name="Shefchek K.A."/>
            <person name="Das S.P."/>
            <person name="Shallom S.J."/>
            <person name="Agrawal S."/>
            <person name="Tettelin H."/>
        </authorList>
    </citation>
    <scope>NUCLEOTIDE SEQUENCE [LARGE SCALE GENOMIC DNA]</scope>
    <source>
        <strain evidence="9 10">MAB_030201_1075</strain>
    </source>
</reference>
<feature type="binding site" evidence="7">
    <location>
        <position position="143"/>
    </location>
    <ligand>
        <name>Zn(2+)</name>
        <dbReference type="ChEBI" id="CHEBI:29105"/>
    </ligand>
</feature>
<organism evidence="9 10">
    <name type="scientific">Mycobacteroides abscessus MAB_030201_1075</name>
    <dbReference type="NCBI Taxonomy" id="1335410"/>
    <lineage>
        <taxon>Bacteria</taxon>
        <taxon>Bacillati</taxon>
        <taxon>Actinomycetota</taxon>
        <taxon>Actinomycetes</taxon>
        <taxon>Mycobacteriales</taxon>
        <taxon>Mycobacteriaceae</taxon>
        <taxon>Mycobacteroides</taxon>
        <taxon>Mycobacteroides abscessus</taxon>
    </lineage>
</organism>
<evidence type="ECO:0000256" key="7">
    <source>
        <dbReference type="PIRSR" id="PIRSR038994-3"/>
    </source>
</evidence>
<comment type="similarity">
    <text evidence="1 4">Belongs to the metallo-dependent hydrolases superfamily. NagA family.</text>
</comment>
<gene>
    <name evidence="9" type="primary">nagA</name>
    <name evidence="9" type="ORF">L829_1026</name>
</gene>
<comment type="caution">
    <text evidence="9">The sequence shown here is derived from an EMBL/GenBank/DDBJ whole genome shotgun (WGS) entry which is preliminary data.</text>
</comment>
<dbReference type="PIRSF" id="PIRSF038994">
    <property type="entry name" value="NagA"/>
    <property type="match status" value="1"/>
</dbReference>
<feature type="binding site" evidence="6">
    <location>
        <position position="175"/>
    </location>
    <ligand>
        <name>substrate</name>
    </ligand>
</feature>
<sequence>MSVTAPGFFDMHVHGGGGASFGRDAEANLVAATWHRSHGTDGLLASLVTLAPDDLLSAVRVLAEMTGAEGIAGIHLEGPWLSPQYAGAHDPRLLREPDLGELERLLDAGGGHIKMVTIAPELPGAISAIEMLSGRGVVAAVGHTNATYEQTQQAISAGATVATHLFNAMRPIHHREPGPIPALLESPDVTIELIADGVHIHPAIYRTVLAAVGPDRIALVTDAMCAAGMPDGAYQLGDLPVTVAGGEARLPNGTIAGSTASMADLHRFAAAQAGTDIATRQTSVNPRRAGGLLGGVIAGADDLRDPQQTLVAFGSGRACAQVRGGVPDSGQQPGAGHTRTIVRDHHVGTNYRIVIPMQ</sequence>
<evidence type="ECO:0000256" key="3">
    <source>
        <dbReference type="ARBA" id="ARBA00022801"/>
    </source>
</evidence>
<dbReference type="PANTHER" id="PTHR11113:SF14">
    <property type="entry name" value="N-ACETYLGLUCOSAMINE-6-PHOSPHATE DEACETYLASE"/>
    <property type="match status" value="1"/>
</dbReference>
<proteinExistence type="inferred from homology"/>
<evidence type="ECO:0000256" key="4">
    <source>
        <dbReference type="PIRNR" id="PIRNR038994"/>
    </source>
</evidence>
<evidence type="ECO:0000256" key="5">
    <source>
        <dbReference type="PIRSR" id="PIRSR038994-1"/>
    </source>
</evidence>
<accession>A0A829PFE5</accession>
<feature type="binding site" evidence="7">
    <location>
        <position position="77"/>
    </location>
    <ligand>
        <name>Zn(2+)</name>
        <dbReference type="ChEBI" id="CHEBI:29105"/>
    </ligand>
</feature>
<feature type="binding site" evidence="6">
    <location>
        <position position="88"/>
    </location>
    <ligand>
        <name>substrate</name>
    </ligand>
</feature>
<evidence type="ECO:0000256" key="2">
    <source>
        <dbReference type="ARBA" id="ARBA00022723"/>
    </source>
</evidence>
<dbReference type="Pfam" id="PF01979">
    <property type="entry name" value="Amidohydro_1"/>
    <property type="match status" value="1"/>
</dbReference>
<dbReference type="NCBIfam" id="TIGR00221">
    <property type="entry name" value="nagA"/>
    <property type="match status" value="1"/>
</dbReference>
<evidence type="ECO:0000313" key="9">
    <source>
        <dbReference type="EMBL" id="ETZ87479.1"/>
    </source>
</evidence>
<dbReference type="GO" id="GO:0046872">
    <property type="term" value="F:metal ion binding"/>
    <property type="evidence" value="ECO:0007669"/>
    <property type="project" value="UniProtKB-KW"/>
</dbReference>
<dbReference type="Gene3D" id="3.20.20.140">
    <property type="entry name" value="Metal-dependent hydrolases"/>
    <property type="match status" value="1"/>
</dbReference>
<evidence type="ECO:0000256" key="6">
    <source>
        <dbReference type="PIRSR" id="PIRSR038994-2"/>
    </source>
</evidence>
<feature type="binding site" evidence="6">
    <location>
        <begin position="255"/>
        <end position="257"/>
    </location>
    <ligand>
        <name>substrate</name>
    </ligand>
</feature>
<evidence type="ECO:0000259" key="8">
    <source>
        <dbReference type="Pfam" id="PF01979"/>
    </source>
</evidence>
<name>A0A829PFE5_9MYCO</name>
<dbReference type="AlphaFoldDB" id="A0A829PFE5"/>
<dbReference type="InterPro" id="IPR003764">
    <property type="entry name" value="GlcNAc_6-P_deAcase"/>
</dbReference>
<feature type="binding site" evidence="6">
    <location>
        <begin position="167"/>
        <end position="168"/>
    </location>
    <ligand>
        <name>substrate</name>
    </ligand>
</feature>
<dbReference type="InterPro" id="IPR032466">
    <property type="entry name" value="Metal_Hydrolase"/>
</dbReference>
<dbReference type="CDD" id="cd00854">
    <property type="entry name" value="NagA"/>
    <property type="match status" value="1"/>
</dbReference>
<dbReference type="EC" id="3.5.1.25" evidence="9"/>
<dbReference type="InterPro" id="IPR006680">
    <property type="entry name" value="Amidohydro-rel"/>
</dbReference>
<protein>
    <submittedName>
        <fullName evidence="9">N-acetylglucosamine-6-phosphate deacetylase</fullName>
        <ecNumber evidence="9">3.5.1.25</ecNumber>
    </submittedName>
</protein>
<keyword evidence="3 4" id="KW-0378">Hydrolase</keyword>
<evidence type="ECO:0000313" key="10">
    <source>
        <dbReference type="Proteomes" id="UP000019854"/>
    </source>
</evidence>
<keyword evidence="2 7" id="KW-0479">Metal-binding</keyword>
<feature type="binding site" evidence="6">
    <location>
        <position position="199"/>
    </location>
    <ligand>
        <name>substrate</name>
    </ligand>
</feature>
<feature type="domain" description="Amidohydrolase-related" evidence="8">
    <location>
        <begin position="5"/>
        <end position="224"/>
    </location>
</feature>
<dbReference type="Proteomes" id="UP000019854">
    <property type="component" value="Unassembled WGS sequence"/>
</dbReference>
<feature type="binding site" evidence="7">
    <location>
        <position position="164"/>
    </location>
    <ligand>
        <name>Zn(2+)</name>
        <dbReference type="ChEBI" id="CHEBI:29105"/>
    </ligand>
</feature>
<comment type="cofactor">
    <cofactor evidence="7">
        <name>a divalent metal cation</name>
        <dbReference type="ChEBI" id="CHEBI:60240"/>
    </cofactor>
    <text evidence="7">Binds 1 divalent metal cation per subunit.</text>
</comment>
<dbReference type="PANTHER" id="PTHR11113">
    <property type="entry name" value="N-ACETYLGLUCOSAMINE-6-PHOSPHATE DEACETYLASE"/>
    <property type="match status" value="1"/>
</dbReference>